<dbReference type="AlphaFoldDB" id="A0A557RNJ5"/>
<gene>
    <name evidence="1" type="ORF">FPL11_02935</name>
</gene>
<dbReference type="EMBL" id="VMKP01000001">
    <property type="protein sequence ID" value="TVO66655.1"/>
    <property type="molecule type" value="Genomic_DNA"/>
</dbReference>
<proteinExistence type="predicted"/>
<accession>A0A557RNJ5</accession>
<name>A0A557RNJ5_9GAMM</name>
<protein>
    <submittedName>
        <fullName evidence="1">Uncharacterized protein</fullName>
    </submittedName>
</protein>
<sequence>MSVKTDTFGSVRVTGKDAARLDRYVRDENQPNARSAQAVKRARELIADWDANGVRSLRVHVKVSDE</sequence>
<organism evidence="1 2">
    <name type="scientific">Spiribacter aquaticus</name>
    <dbReference type="NCBI Taxonomy" id="1935996"/>
    <lineage>
        <taxon>Bacteria</taxon>
        <taxon>Pseudomonadati</taxon>
        <taxon>Pseudomonadota</taxon>
        <taxon>Gammaproteobacteria</taxon>
        <taxon>Chromatiales</taxon>
        <taxon>Ectothiorhodospiraceae</taxon>
        <taxon>Spiribacter</taxon>
    </lineage>
</organism>
<evidence type="ECO:0000313" key="2">
    <source>
        <dbReference type="Proteomes" id="UP000316688"/>
    </source>
</evidence>
<keyword evidence="2" id="KW-1185">Reference proteome</keyword>
<dbReference type="RefSeq" id="WP_144347146.1">
    <property type="nucleotide sequence ID" value="NZ_VMKP01000001.1"/>
</dbReference>
<reference evidence="1 2" key="1">
    <citation type="submission" date="2019-07" db="EMBL/GenBank/DDBJ databases">
        <title>Reclasification of Spiribacter aquaticus.</title>
        <authorList>
            <person name="Leon M.J."/>
            <person name="Sanchez-Porro C."/>
            <person name="Ventosa A."/>
        </authorList>
    </citation>
    <scope>NUCLEOTIDE SEQUENCE [LARGE SCALE GENOMIC DNA]</scope>
    <source>
        <strain evidence="1 2">SP30</strain>
    </source>
</reference>
<dbReference type="Proteomes" id="UP000316688">
    <property type="component" value="Unassembled WGS sequence"/>
</dbReference>
<comment type="caution">
    <text evidence="1">The sequence shown here is derived from an EMBL/GenBank/DDBJ whole genome shotgun (WGS) entry which is preliminary data.</text>
</comment>
<evidence type="ECO:0000313" key="1">
    <source>
        <dbReference type="EMBL" id="TVO66655.1"/>
    </source>
</evidence>